<proteinExistence type="predicted"/>
<evidence type="ECO:0000313" key="3">
    <source>
        <dbReference type="Proteomes" id="UP000008207"/>
    </source>
</evidence>
<dbReference type="KEGG" id="mno:Mnod_6808"/>
<accession>B8IG89</accession>
<evidence type="ECO:0000259" key="1">
    <source>
        <dbReference type="Pfam" id="PF20172"/>
    </source>
</evidence>
<sequence>MGLETRLVRRKNGTYSFRGYVPPELREAIPGGRSGQKWIALGTADRAEAVRRARLKSVEFGRELSAARRRLSGAQDAISQAEADRLAAMWLSKFLNDDERKTGERQSRWRV</sequence>
<evidence type="ECO:0000313" key="2">
    <source>
        <dbReference type="EMBL" id="ACL61566.1"/>
    </source>
</evidence>
<name>B8IG89_METNO</name>
<dbReference type="RefSeq" id="WP_015933134.1">
    <property type="nucleotide sequence ID" value="NC_011894.1"/>
</dbReference>
<dbReference type="EMBL" id="CP001349">
    <property type="protein sequence ID" value="ACL61566.1"/>
    <property type="molecule type" value="Genomic_DNA"/>
</dbReference>
<reference evidence="2 3" key="1">
    <citation type="submission" date="2009-01" db="EMBL/GenBank/DDBJ databases">
        <title>Complete sequence of chromosome of Methylobacterium nodulans ORS 2060.</title>
        <authorList>
            <consortium name="US DOE Joint Genome Institute"/>
            <person name="Lucas S."/>
            <person name="Copeland A."/>
            <person name="Lapidus A."/>
            <person name="Glavina del Rio T."/>
            <person name="Dalin E."/>
            <person name="Tice H."/>
            <person name="Bruce D."/>
            <person name="Goodwin L."/>
            <person name="Pitluck S."/>
            <person name="Sims D."/>
            <person name="Brettin T."/>
            <person name="Detter J.C."/>
            <person name="Han C."/>
            <person name="Larimer F."/>
            <person name="Land M."/>
            <person name="Hauser L."/>
            <person name="Kyrpides N."/>
            <person name="Ivanova N."/>
            <person name="Marx C.J."/>
            <person name="Richardson P."/>
        </authorList>
    </citation>
    <scope>NUCLEOTIDE SEQUENCE [LARGE SCALE GENOMIC DNA]</scope>
    <source>
        <strain evidence="3">LMG 21967 / CNCM I-2342 / ORS 2060</strain>
    </source>
</reference>
<gene>
    <name evidence="2" type="ordered locus">Mnod_6808</name>
</gene>
<organism evidence="2 3">
    <name type="scientific">Methylobacterium nodulans (strain LMG 21967 / CNCM I-2342 / ORS 2060)</name>
    <dbReference type="NCBI Taxonomy" id="460265"/>
    <lineage>
        <taxon>Bacteria</taxon>
        <taxon>Pseudomonadati</taxon>
        <taxon>Pseudomonadota</taxon>
        <taxon>Alphaproteobacteria</taxon>
        <taxon>Hyphomicrobiales</taxon>
        <taxon>Methylobacteriaceae</taxon>
        <taxon>Methylobacterium</taxon>
    </lineage>
</organism>
<feature type="domain" description="DUF6538" evidence="1">
    <location>
        <begin position="7"/>
        <end position="69"/>
    </location>
</feature>
<protein>
    <recommendedName>
        <fullName evidence="1">DUF6538 domain-containing protein</fullName>
    </recommendedName>
</protein>
<dbReference type="HOGENOM" id="CLU_2155390_0_0_5"/>
<keyword evidence="3" id="KW-1185">Reference proteome</keyword>
<dbReference type="InterPro" id="IPR046668">
    <property type="entry name" value="DUF6538"/>
</dbReference>
<dbReference type="Proteomes" id="UP000008207">
    <property type="component" value="Chromosome"/>
</dbReference>
<dbReference type="Pfam" id="PF20172">
    <property type="entry name" value="DUF6538"/>
    <property type="match status" value="1"/>
</dbReference>
<dbReference type="AlphaFoldDB" id="B8IG89"/>